<evidence type="ECO:0000313" key="5">
    <source>
        <dbReference type="Proteomes" id="UP000559027"/>
    </source>
</evidence>
<dbReference type="InterPro" id="IPR027417">
    <property type="entry name" value="P-loop_NTPase"/>
</dbReference>
<dbReference type="InterPro" id="IPR056884">
    <property type="entry name" value="NPHP3-like_N"/>
</dbReference>
<accession>A0A8H5LIK9</accession>
<feature type="region of interest" description="Disordered" evidence="2">
    <location>
        <begin position="721"/>
        <end position="741"/>
    </location>
</feature>
<feature type="domain" description="Nephrocystin 3-like N-terminal" evidence="3">
    <location>
        <begin position="122"/>
        <end position="286"/>
    </location>
</feature>
<evidence type="ECO:0000256" key="1">
    <source>
        <dbReference type="ARBA" id="ARBA00022737"/>
    </source>
</evidence>
<evidence type="ECO:0000313" key="4">
    <source>
        <dbReference type="EMBL" id="KAF5358552.1"/>
    </source>
</evidence>
<sequence>MSIDTLVESFFGRFKRTRQKAEAEEHTLLEPPYDRGRYQAGQTGSSGNAIQGPGFFNHAHGFTIHQPTMIENRYQIVNDMLSSGKTVLEHLTPHTILDAVMDSYARNPPPRCHPGTRLRISSTLEKWVCGSKRQSSLIWLHGPAGTGKSAIAQTFAEYCSDLGRLGATFFFSRPNNYNNPECVIPTLAYQLAVFLPEYKALITDQLVNDPQLLQRAPRAQFKRLITGPFTIMQVQEHWSVREPIVIILDGLDECEGEEAQCEIVNMIAEVIRLKKDLPIIWLITSRPEPHLKYVFSRTDFPVYCSREELAIDAASREDVDMYLRDGFATIKARFWDVTPADWPSEVQIVAISRAAYGLFIFASVVLKYIGDSTYADPMARLDNILAFLRRTSGDSAKSPLEALDFLYAQILNEIADNILPITKRILSYYIRIPKLYPTEPYLSSAQALCNFLNVDQSTFYRSLRRLHSVIEIPAPENASECQLRFFHASFEDYLLDINRSGKFFIDQEVATAEIAKSCLYWYKPDLALFHCDDGLKFNRSHEHGNLPGLKWVSPENKEISREVATFSEVFCWRTCSFVKKRDPELLAQIHEFDFRHIKLHVFDWPRFASWLWKQDSSTSIIRTEPRDETDLELIAHMESMTGGQPVLPAIFPLESDPVAENCQIRGYFLVGYGPKTSLFWLSRTYRYGRIEMINCEGPSEEQVREYKEWLTEVGWDDSYEYKEMDKSKQDEEGENEQSTTT</sequence>
<dbReference type="Gene3D" id="3.40.50.300">
    <property type="entry name" value="P-loop containing nucleotide triphosphate hydrolases"/>
    <property type="match status" value="1"/>
</dbReference>
<evidence type="ECO:0000256" key="2">
    <source>
        <dbReference type="SAM" id="MobiDB-lite"/>
    </source>
</evidence>
<evidence type="ECO:0000259" key="3">
    <source>
        <dbReference type="Pfam" id="PF24883"/>
    </source>
</evidence>
<organism evidence="4 5">
    <name type="scientific">Leucocoprinus leucothites</name>
    <dbReference type="NCBI Taxonomy" id="201217"/>
    <lineage>
        <taxon>Eukaryota</taxon>
        <taxon>Fungi</taxon>
        <taxon>Dikarya</taxon>
        <taxon>Basidiomycota</taxon>
        <taxon>Agaricomycotina</taxon>
        <taxon>Agaricomycetes</taxon>
        <taxon>Agaricomycetidae</taxon>
        <taxon>Agaricales</taxon>
        <taxon>Agaricineae</taxon>
        <taxon>Agaricaceae</taxon>
        <taxon>Leucocoprinus</taxon>
    </lineage>
</organism>
<reference evidence="4 5" key="1">
    <citation type="journal article" date="2020" name="ISME J.">
        <title>Uncovering the hidden diversity of litter-decomposition mechanisms in mushroom-forming fungi.</title>
        <authorList>
            <person name="Floudas D."/>
            <person name="Bentzer J."/>
            <person name="Ahren D."/>
            <person name="Johansson T."/>
            <person name="Persson P."/>
            <person name="Tunlid A."/>
        </authorList>
    </citation>
    <scope>NUCLEOTIDE SEQUENCE [LARGE SCALE GENOMIC DNA]</scope>
    <source>
        <strain evidence="4 5">CBS 146.42</strain>
    </source>
</reference>
<proteinExistence type="predicted"/>
<dbReference type="PANTHER" id="PTHR10039:SF17">
    <property type="entry name" value="FUNGAL STAND N-TERMINAL GOODBYE DOMAIN-CONTAINING PROTEIN-RELATED"/>
    <property type="match status" value="1"/>
</dbReference>
<keyword evidence="1" id="KW-0677">Repeat</keyword>
<comment type="caution">
    <text evidence="4">The sequence shown here is derived from an EMBL/GenBank/DDBJ whole genome shotgun (WGS) entry which is preliminary data.</text>
</comment>
<keyword evidence="5" id="KW-1185">Reference proteome</keyword>
<dbReference type="OrthoDB" id="4760524at2759"/>
<dbReference type="Pfam" id="PF24883">
    <property type="entry name" value="NPHP3_N"/>
    <property type="match status" value="1"/>
</dbReference>
<gene>
    <name evidence="4" type="ORF">D9756_001307</name>
</gene>
<dbReference type="PANTHER" id="PTHR10039">
    <property type="entry name" value="AMELOGENIN"/>
    <property type="match status" value="1"/>
</dbReference>
<feature type="compositionally biased region" description="Basic and acidic residues" evidence="2">
    <location>
        <begin position="721"/>
        <end position="730"/>
    </location>
</feature>
<protein>
    <recommendedName>
        <fullName evidence="3">Nephrocystin 3-like N-terminal domain-containing protein</fullName>
    </recommendedName>
</protein>
<name>A0A8H5LIK9_9AGAR</name>
<dbReference type="Proteomes" id="UP000559027">
    <property type="component" value="Unassembled WGS sequence"/>
</dbReference>
<dbReference type="AlphaFoldDB" id="A0A8H5LIK9"/>
<dbReference type="SUPFAM" id="SSF52540">
    <property type="entry name" value="P-loop containing nucleoside triphosphate hydrolases"/>
    <property type="match status" value="1"/>
</dbReference>
<dbReference type="EMBL" id="JAACJO010000005">
    <property type="protein sequence ID" value="KAF5358552.1"/>
    <property type="molecule type" value="Genomic_DNA"/>
</dbReference>